<reference evidence="1 2" key="1">
    <citation type="submission" date="2019-01" db="EMBL/GenBank/DDBJ databases">
        <authorList>
            <person name="Brito A."/>
        </authorList>
    </citation>
    <scope>NUCLEOTIDE SEQUENCE [LARGE SCALE GENOMIC DNA]</scope>
    <source>
        <strain evidence="1">1</strain>
    </source>
</reference>
<accession>A0A563VZM1</accession>
<protein>
    <submittedName>
        <fullName evidence="1">Uncharacterized protein</fullName>
    </submittedName>
</protein>
<name>A0A563VZM1_9CYAN</name>
<keyword evidence="2" id="KW-1185">Reference proteome</keyword>
<dbReference type="Proteomes" id="UP000320055">
    <property type="component" value="Unassembled WGS sequence"/>
</dbReference>
<dbReference type="AlphaFoldDB" id="A0A563VZM1"/>
<sequence>MTVLILNDFHPRFQSQKISGEISGAVTTVLTLVVSYLVPPSRKETTVIEAGAIKSAKT</sequence>
<evidence type="ECO:0000313" key="1">
    <source>
        <dbReference type="EMBL" id="VEP16817.1"/>
    </source>
</evidence>
<gene>
    <name evidence="1" type="ORF">H1P_50022</name>
</gene>
<dbReference type="EMBL" id="CAACVJ010000445">
    <property type="protein sequence ID" value="VEP16817.1"/>
    <property type="molecule type" value="Genomic_DNA"/>
</dbReference>
<evidence type="ECO:0000313" key="2">
    <source>
        <dbReference type="Proteomes" id="UP000320055"/>
    </source>
</evidence>
<proteinExistence type="predicted"/>
<organism evidence="1 2">
    <name type="scientific">Hyella patelloides LEGE 07179</name>
    <dbReference type="NCBI Taxonomy" id="945734"/>
    <lineage>
        <taxon>Bacteria</taxon>
        <taxon>Bacillati</taxon>
        <taxon>Cyanobacteriota</taxon>
        <taxon>Cyanophyceae</taxon>
        <taxon>Pleurocapsales</taxon>
        <taxon>Hyellaceae</taxon>
        <taxon>Hyella</taxon>
    </lineage>
</organism>
<dbReference type="RefSeq" id="WP_186375785.1">
    <property type="nucleotide sequence ID" value="NZ_LR213769.1"/>
</dbReference>